<dbReference type="InterPro" id="IPR004379">
    <property type="entry name" value="UDP-GALP_mutase"/>
</dbReference>
<evidence type="ECO:0000313" key="7">
    <source>
        <dbReference type="EMBL" id="KMK16147.1"/>
    </source>
</evidence>
<name>A0A0J5P6H9_PLUGE</name>
<dbReference type="Pfam" id="PF13450">
    <property type="entry name" value="NAD_binding_8"/>
    <property type="match status" value="1"/>
</dbReference>
<comment type="cofactor">
    <cofactor evidence="1">
        <name>FAD</name>
        <dbReference type="ChEBI" id="CHEBI:57692"/>
    </cofactor>
</comment>
<reference evidence="7 8" key="1">
    <citation type="submission" date="2015-05" db="EMBL/GenBank/DDBJ databases">
        <title>Genome sequences of Pluralibacter gergoviae.</title>
        <authorList>
            <person name="Greninger A.L."/>
            <person name="Miller S."/>
        </authorList>
    </citation>
    <scope>NUCLEOTIDE SEQUENCE [LARGE SCALE GENOMIC DNA]</scope>
    <source>
        <strain evidence="7 8">JS81F13</strain>
    </source>
</reference>
<organism evidence="7 8">
    <name type="scientific">Pluralibacter gergoviae</name>
    <name type="common">Enterobacter gergoviae</name>
    <dbReference type="NCBI Taxonomy" id="61647"/>
    <lineage>
        <taxon>Bacteria</taxon>
        <taxon>Pseudomonadati</taxon>
        <taxon>Pseudomonadota</taxon>
        <taxon>Gammaproteobacteria</taxon>
        <taxon>Enterobacterales</taxon>
        <taxon>Enterobacteriaceae</taxon>
        <taxon>Pluralibacter</taxon>
    </lineage>
</organism>
<evidence type="ECO:0000259" key="6">
    <source>
        <dbReference type="Pfam" id="PF03275"/>
    </source>
</evidence>
<dbReference type="GO" id="GO:0008767">
    <property type="term" value="F:UDP-galactopyranose mutase activity"/>
    <property type="evidence" value="ECO:0007669"/>
    <property type="project" value="InterPro"/>
</dbReference>
<dbReference type="EMBL" id="LDZF01000002">
    <property type="protein sequence ID" value="KMK16147.1"/>
    <property type="molecule type" value="Genomic_DNA"/>
</dbReference>
<dbReference type="AlphaFoldDB" id="A0A0J5P6H9"/>
<dbReference type="InterPro" id="IPR015899">
    <property type="entry name" value="UDP-GalPyranose_mutase_C"/>
</dbReference>
<keyword evidence="8" id="KW-1185">Reference proteome</keyword>
<accession>A0A0J5P6H9</accession>
<comment type="similarity">
    <text evidence="2">Belongs to the UDP-galactopyranose/dTDP-fucopyranose mutase family.</text>
</comment>
<gene>
    <name evidence="7" type="ORF">ABW06_02735</name>
</gene>
<dbReference type="PANTHER" id="PTHR21197:SF0">
    <property type="entry name" value="UDP-GALACTOPYRANOSE MUTASE"/>
    <property type="match status" value="1"/>
</dbReference>
<keyword evidence="3" id="KW-0285">Flavoprotein</keyword>
<dbReference type="SUPFAM" id="SSF54373">
    <property type="entry name" value="FAD-linked reductases, C-terminal domain"/>
    <property type="match status" value="1"/>
</dbReference>
<dbReference type="SUPFAM" id="SSF51971">
    <property type="entry name" value="Nucleotide-binding domain"/>
    <property type="match status" value="1"/>
</dbReference>
<evidence type="ECO:0000313" key="8">
    <source>
        <dbReference type="Proteomes" id="UP000036196"/>
    </source>
</evidence>
<evidence type="ECO:0000256" key="2">
    <source>
        <dbReference type="ARBA" id="ARBA00009321"/>
    </source>
</evidence>
<keyword evidence="4" id="KW-0274">FAD</keyword>
<proteinExistence type="inferred from homology"/>
<dbReference type="GO" id="GO:0050660">
    <property type="term" value="F:flavin adenine dinucleotide binding"/>
    <property type="evidence" value="ECO:0007669"/>
    <property type="project" value="TreeGrafter"/>
</dbReference>
<evidence type="ECO:0000256" key="3">
    <source>
        <dbReference type="ARBA" id="ARBA00022630"/>
    </source>
</evidence>
<dbReference type="RefSeq" id="WP_048278102.1">
    <property type="nucleotide sequence ID" value="NZ_JALLDC010000049.1"/>
</dbReference>
<dbReference type="NCBIfam" id="TIGR00031">
    <property type="entry name" value="UDP-GALP_mutase"/>
    <property type="match status" value="1"/>
</dbReference>
<dbReference type="GO" id="GO:0005829">
    <property type="term" value="C:cytosol"/>
    <property type="evidence" value="ECO:0007669"/>
    <property type="project" value="TreeGrafter"/>
</dbReference>
<evidence type="ECO:0000256" key="5">
    <source>
        <dbReference type="ARBA" id="ARBA00023235"/>
    </source>
</evidence>
<sequence>MTLQKTKKILIVGAGFSGAVIARKLAEHDYSIDVIDSREHVAGNCYTERNKETGIMVHKYGPHIFHTDKQDVWEFVNKFTEMMPYENRVKANANGAIYSLPINLHTINQFFKQTLSPTEARDFINKISDNSILDPKSFEEQALKMIGKDLYEAFFKFYTIKQWGMNPSDLPASILKRLPIRFNYDDNYFNHKYQGMPKHGYTQLVENILDHRNINLNLNTKFTAEMGNDYYHIFYSGPLDGYYDYQFGRLGYRTLDFKEFYVEGDYQGTAVINYCGSEYAFTRITDHKYFSPWEKHTKSFCYEEYSRECGEKDIPYYPIRHLGEMELLEKYISQAMHEPKTTFVGRLGTYRYLDMDVTIKEALDVSELFINSDNSNGNMPALVFDL</sequence>
<feature type="domain" description="UDP-galactopyranose mutase C-terminal" evidence="6">
    <location>
        <begin position="153"/>
        <end position="352"/>
    </location>
</feature>
<protein>
    <submittedName>
        <fullName evidence="7">UDP-galactopyranose mutase</fullName>
    </submittedName>
</protein>
<dbReference type="Proteomes" id="UP000036196">
    <property type="component" value="Unassembled WGS sequence"/>
</dbReference>
<evidence type="ECO:0000256" key="4">
    <source>
        <dbReference type="ARBA" id="ARBA00022827"/>
    </source>
</evidence>
<comment type="caution">
    <text evidence="7">The sequence shown here is derived from an EMBL/GenBank/DDBJ whole genome shotgun (WGS) entry which is preliminary data.</text>
</comment>
<dbReference type="PANTHER" id="PTHR21197">
    <property type="entry name" value="UDP-GALACTOPYRANOSE MUTASE"/>
    <property type="match status" value="1"/>
</dbReference>
<dbReference type="PATRIC" id="fig|61647.15.peg.1953"/>
<dbReference type="Gene3D" id="3.40.50.720">
    <property type="entry name" value="NAD(P)-binding Rossmann-like Domain"/>
    <property type="match status" value="3"/>
</dbReference>
<dbReference type="Pfam" id="PF03275">
    <property type="entry name" value="GLF"/>
    <property type="match status" value="1"/>
</dbReference>
<keyword evidence="5" id="KW-0413">Isomerase</keyword>
<evidence type="ECO:0000256" key="1">
    <source>
        <dbReference type="ARBA" id="ARBA00001974"/>
    </source>
</evidence>